<feature type="chain" id="PRO_5003942657" evidence="5">
    <location>
        <begin position="34"/>
        <end position="234"/>
    </location>
</feature>
<feature type="signal peptide" evidence="5">
    <location>
        <begin position="1"/>
        <end position="33"/>
    </location>
</feature>
<comment type="similarity">
    <text evidence="1">Belongs to the transferase hexapeptide repeat family.</text>
</comment>
<dbReference type="Proteomes" id="UP000010820">
    <property type="component" value="Chromosome"/>
</dbReference>
<dbReference type="Gene3D" id="2.160.10.10">
    <property type="entry name" value="Hexapeptide repeat proteins"/>
    <property type="match status" value="1"/>
</dbReference>
<sequence>MVIDFVRSYYWKRWLRRRDVKLAAGLASLTASAQVVVEENVRLGDVAIKARDLRIGAYTYIRSGLLQSVSEIGRFCSIGQEVQIGLSSDAHPLYWLTTHPVHDIAAGLKYDTQKAHARIGHDVWIGAGVKILSGVTVGDGAVIATGAVVTRHVAPYEIVGGNPAKHIKWRFEDSILRDEIHKSAWWNLQFEQLKAMPFDNPPECLRYISALGGKAGGGASYSSYRIRKSGCAAL</sequence>
<dbReference type="EMBL" id="CP003071">
    <property type="protein sequence ID" value="AGA85072.1"/>
    <property type="molecule type" value="Genomic_DNA"/>
</dbReference>
<dbReference type="CDD" id="cd03349">
    <property type="entry name" value="LbH_XAT"/>
    <property type="match status" value="1"/>
</dbReference>
<proteinExistence type="inferred from homology"/>
<reference evidence="6 7" key="1">
    <citation type="submission" date="2011-10" db="EMBL/GenBank/DDBJ databases">
        <title>Complete sequence of chromosome of Pseudomonas stutzeri RCH2.</title>
        <authorList>
            <consortium name="US DOE Joint Genome Institute"/>
            <person name="Lucas S."/>
            <person name="Han J."/>
            <person name="Lapidus A."/>
            <person name="Cheng J.-F."/>
            <person name="Goodwin L."/>
            <person name="Pitluck S."/>
            <person name="Peters L."/>
            <person name="Ovchinnikova G."/>
            <person name="Zeytun A."/>
            <person name="Lu M."/>
            <person name="Detter J.C."/>
            <person name="Han C."/>
            <person name="Tapia R."/>
            <person name="Land M."/>
            <person name="Hauser L."/>
            <person name="Kyrpides N."/>
            <person name="Ivanova N."/>
            <person name="Pagani I."/>
            <person name="Chakraborty R."/>
            <person name="Arkin A."/>
            <person name="Dehal P."/>
            <person name="Wall J."/>
            <person name="Hazen T."/>
            <person name="Woyke T."/>
        </authorList>
    </citation>
    <scope>NUCLEOTIDE SEQUENCE [LARGE SCALE GENOMIC DNA]</scope>
    <source>
        <strain evidence="6 7">RCH2</strain>
    </source>
</reference>
<dbReference type="KEGG" id="psh:Psest_0465"/>
<dbReference type="PANTHER" id="PTHR43300">
    <property type="entry name" value="ACETYLTRANSFERASE"/>
    <property type="match status" value="1"/>
</dbReference>
<accession>L0GH35</accession>
<evidence type="ECO:0000313" key="7">
    <source>
        <dbReference type="Proteomes" id="UP000010820"/>
    </source>
</evidence>
<dbReference type="AlphaFoldDB" id="L0GH35"/>
<dbReference type="InterPro" id="IPR050179">
    <property type="entry name" value="Trans_hexapeptide_repeat"/>
</dbReference>
<dbReference type="InterPro" id="IPR001451">
    <property type="entry name" value="Hexapep"/>
</dbReference>
<dbReference type="PROSITE" id="PS00101">
    <property type="entry name" value="HEXAPEP_TRANSFERASES"/>
    <property type="match status" value="1"/>
</dbReference>
<evidence type="ECO:0000256" key="5">
    <source>
        <dbReference type="SAM" id="SignalP"/>
    </source>
</evidence>
<dbReference type="STRING" id="644801.Psest_0465"/>
<evidence type="ECO:0000256" key="4">
    <source>
        <dbReference type="ARBA" id="ARBA00023315"/>
    </source>
</evidence>
<dbReference type="GO" id="GO:0016746">
    <property type="term" value="F:acyltransferase activity"/>
    <property type="evidence" value="ECO:0007669"/>
    <property type="project" value="UniProtKB-KW"/>
</dbReference>
<dbReference type="PANTHER" id="PTHR43300:SF11">
    <property type="entry name" value="ACETYLTRANSFERASE RV3034C-RELATED"/>
    <property type="match status" value="1"/>
</dbReference>
<keyword evidence="5" id="KW-0732">Signal</keyword>
<dbReference type="Pfam" id="PF00132">
    <property type="entry name" value="Hexapep"/>
    <property type="match status" value="1"/>
</dbReference>
<gene>
    <name evidence="6" type="ORF">Psest_0465</name>
</gene>
<keyword evidence="4" id="KW-0012">Acyltransferase</keyword>
<evidence type="ECO:0000256" key="1">
    <source>
        <dbReference type="ARBA" id="ARBA00007274"/>
    </source>
</evidence>
<keyword evidence="2 6" id="KW-0808">Transferase</keyword>
<evidence type="ECO:0000256" key="3">
    <source>
        <dbReference type="ARBA" id="ARBA00022737"/>
    </source>
</evidence>
<keyword evidence="3" id="KW-0677">Repeat</keyword>
<dbReference type="InterPro" id="IPR018357">
    <property type="entry name" value="Hexapep_transf_CS"/>
</dbReference>
<dbReference type="InterPro" id="IPR011004">
    <property type="entry name" value="Trimer_LpxA-like_sf"/>
</dbReference>
<name>L0GH35_STUST</name>
<dbReference type="HOGENOM" id="CLU_051638_5_0_6"/>
<protein>
    <submittedName>
        <fullName evidence="6">Acetyltransferase (Isoleucine patch superfamily)</fullName>
    </submittedName>
</protein>
<organism evidence="6 7">
    <name type="scientific">Stutzerimonas stutzeri RCH2</name>
    <dbReference type="NCBI Taxonomy" id="644801"/>
    <lineage>
        <taxon>Bacteria</taxon>
        <taxon>Pseudomonadati</taxon>
        <taxon>Pseudomonadota</taxon>
        <taxon>Gammaproteobacteria</taxon>
        <taxon>Pseudomonadales</taxon>
        <taxon>Pseudomonadaceae</taxon>
        <taxon>Stutzerimonas</taxon>
    </lineage>
</organism>
<evidence type="ECO:0000313" key="6">
    <source>
        <dbReference type="EMBL" id="AGA85072.1"/>
    </source>
</evidence>
<evidence type="ECO:0000256" key="2">
    <source>
        <dbReference type="ARBA" id="ARBA00022679"/>
    </source>
</evidence>
<dbReference type="eggNOG" id="COG0110">
    <property type="taxonomic scope" value="Bacteria"/>
</dbReference>
<dbReference type="SUPFAM" id="SSF51161">
    <property type="entry name" value="Trimeric LpxA-like enzymes"/>
    <property type="match status" value="1"/>
</dbReference>